<evidence type="ECO:0000313" key="2">
    <source>
        <dbReference type="Proteomes" id="UP001455088"/>
    </source>
</evidence>
<proteinExistence type="predicted"/>
<gene>
    <name evidence="1" type="ORF">AAE039_05160</name>
</gene>
<protein>
    <submittedName>
        <fullName evidence="1">Uncharacterized protein</fullName>
    </submittedName>
</protein>
<dbReference type="EMBL" id="JBBYHY010000002">
    <property type="protein sequence ID" value="MEL3952947.1"/>
    <property type="molecule type" value="Genomic_DNA"/>
</dbReference>
<dbReference type="Proteomes" id="UP001455088">
    <property type="component" value="Unassembled WGS sequence"/>
</dbReference>
<accession>A0ABU9JJE3</accession>
<comment type="caution">
    <text evidence="1">The sequence shown here is derived from an EMBL/GenBank/DDBJ whole genome shotgun (WGS) entry which is preliminary data.</text>
</comment>
<sequence length="111" mass="11959">MGLATLLMGGSVGAAYAQAMQPFQEYDKRLRTAEQVGALKSDLFGDAINMFDQSVAFEQTDIDIPGTNTLPVKLTRKLVIRPTPLAGIAPHIYGGVGDWNIDVPYISGVFD</sequence>
<dbReference type="RefSeq" id="WP_102789060.1">
    <property type="nucleotide sequence ID" value="NZ_JBBYHY010000002.1"/>
</dbReference>
<organism evidence="1 2">
    <name type="scientific">Stenotrophomonas bentonitica</name>
    <dbReference type="NCBI Taxonomy" id="1450134"/>
    <lineage>
        <taxon>Bacteria</taxon>
        <taxon>Pseudomonadati</taxon>
        <taxon>Pseudomonadota</taxon>
        <taxon>Gammaproteobacteria</taxon>
        <taxon>Lysobacterales</taxon>
        <taxon>Lysobacteraceae</taxon>
        <taxon>Stenotrophomonas</taxon>
    </lineage>
</organism>
<name>A0ABU9JJE3_9GAMM</name>
<keyword evidence="2" id="KW-1185">Reference proteome</keyword>
<evidence type="ECO:0000313" key="1">
    <source>
        <dbReference type="EMBL" id="MEL3952947.1"/>
    </source>
</evidence>
<reference evidence="1 2" key="1">
    <citation type="submission" date="2024-04" db="EMBL/GenBank/DDBJ databases">
        <title>Bacterial endophytes with biocontrol capabilities against important plant pathogens.</title>
        <authorList>
            <person name="Alayande K.A."/>
        </authorList>
    </citation>
    <scope>NUCLEOTIDE SEQUENCE [LARGE SCALE GENOMIC DNA]</scope>
    <source>
        <strain evidence="1 2">KV22</strain>
    </source>
</reference>